<evidence type="ECO:0000256" key="4">
    <source>
        <dbReference type="SAM" id="Coils"/>
    </source>
</evidence>
<comment type="similarity">
    <text evidence="1">Belongs to the type-I restriction system S methylase family.</text>
</comment>
<evidence type="ECO:0000313" key="7">
    <source>
        <dbReference type="Proteomes" id="UP000317990"/>
    </source>
</evidence>
<keyword evidence="4" id="KW-0175">Coiled coil</keyword>
<sequence>MKPDSGALRHFGRIKNGTTPASGEAGYWDGDVLWATPEDLGKLTTDRISHTKRQITEKAVAECNLSVLPAGSVIISTRAPIGHMAINEIPMAFNQGCRGIIPGDQVDGPFLYYLLKSRAPALNAMANGTTFVELSRDELAAIPVEFPPLDTQRRIARFLDEKTARIDGLIEKKRALLDRLAEKRQALITRAVTKGLTPNTPMKPSGIYWLGEIPAHWDILPLKHVVRYQEGPGIMAVDFRDEGVPLLRIASVGSRYATLDGVNYLDPEMVFGKWSHFLTEIGNLLISASATSGIVSEITEETSGCIPYTGIIRINPIDGMATSDFVRHWLVSNVFLSQIDQLKAGSTIQHFGPYHLGLMVITKPPLCEQRAIGLELDQTLGNLEQNEARVSLSIQLLSEYRSAVVTAALTGQLLELG</sequence>
<reference evidence="6 7" key="1">
    <citation type="journal article" date="2019" name="mSystems">
        <title>Life at home and on the roam: Genomic adaptions reflect the dual lifestyle of an intracellular, facultative symbiont.</title>
        <authorList>
            <person name="Burgsdorf I."/>
        </authorList>
    </citation>
    <scope>NUCLEOTIDE SEQUENCE [LARGE SCALE GENOMIC DNA]</scope>
    <source>
        <strain evidence="6">277cV</strain>
    </source>
</reference>
<keyword evidence="6" id="KW-0378">Hydrolase</keyword>
<keyword evidence="3" id="KW-0238">DNA-binding</keyword>
<dbReference type="GO" id="GO:0003677">
    <property type="term" value="F:DNA binding"/>
    <property type="evidence" value="ECO:0007669"/>
    <property type="project" value="UniProtKB-KW"/>
</dbReference>
<evidence type="ECO:0000256" key="1">
    <source>
        <dbReference type="ARBA" id="ARBA00010923"/>
    </source>
</evidence>
<evidence type="ECO:0000256" key="2">
    <source>
        <dbReference type="ARBA" id="ARBA00022747"/>
    </source>
</evidence>
<feature type="coiled-coil region" evidence="4">
    <location>
        <begin position="159"/>
        <end position="190"/>
    </location>
</feature>
<dbReference type="Gene3D" id="3.90.220.20">
    <property type="entry name" value="DNA methylase specificity domains"/>
    <property type="match status" value="2"/>
</dbReference>
<dbReference type="Pfam" id="PF01420">
    <property type="entry name" value="Methylase_S"/>
    <property type="match status" value="1"/>
</dbReference>
<dbReference type="Proteomes" id="UP000317990">
    <property type="component" value="Unassembled WGS sequence"/>
</dbReference>
<accession>A0A524RKK6</accession>
<dbReference type="GO" id="GO:0009307">
    <property type="term" value="P:DNA restriction-modification system"/>
    <property type="evidence" value="ECO:0007669"/>
    <property type="project" value="UniProtKB-KW"/>
</dbReference>
<evidence type="ECO:0000259" key="5">
    <source>
        <dbReference type="Pfam" id="PF01420"/>
    </source>
</evidence>
<comment type="caution">
    <text evidence="6">The sequence shown here is derived from an EMBL/GenBank/DDBJ whole genome shotgun (WGS) entry which is preliminary data.</text>
</comment>
<keyword evidence="6" id="KW-0540">Nuclease</keyword>
<dbReference type="Gene3D" id="1.10.287.1120">
    <property type="entry name" value="Bipartite methylase S protein"/>
    <property type="match status" value="1"/>
</dbReference>
<keyword evidence="2" id="KW-0680">Restriction system</keyword>
<dbReference type="EMBL" id="SRMO01000094">
    <property type="protein sequence ID" value="TGG90205.1"/>
    <property type="molecule type" value="Genomic_DNA"/>
</dbReference>
<dbReference type="SUPFAM" id="SSF116734">
    <property type="entry name" value="DNA methylase specificity domain"/>
    <property type="match status" value="2"/>
</dbReference>
<dbReference type="InterPro" id="IPR052021">
    <property type="entry name" value="Type-I_RS_S_subunit"/>
</dbReference>
<dbReference type="GO" id="GO:0004519">
    <property type="term" value="F:endonuclease activity"/>
    <property type="evidence" value="ECO:0007669"/>
    <property type="project" value="UniProtKB-KW"/>
</dbReference>
<dbReference type="InterPro" id="IPR044946">
    <property type="entry name" value="Restrct_endonuc_typeI_TRD_sf"/>
</dbReference>
<dbReference type="CDD" id="cd17279">
    <property type="entry name" value="RMtype1_S_BmuCF2ORF3362P_TRD1-CR1_like"/>
    <property type="match status" value="1"/>
</dbReference>
<dbReference type="InterPro" id="IPR000055">
    <property type="entry name" value="Restrct_endonuc_typeI_TRD"/>
</dbReference>
<evidence type="ECO:0000256" key="3">
    <source>
        <dbReference type="ARBA" id="ARBA00023125"/>
    </source>
</evidence>
<keyword evidence="6" id="KW-0255">Endonuclease</keyword>
<dbReference type="PANTHER" id="PTHR30408">
    <property type="entry name" value="TYPE-1 RESTRICTION ENZYME ECOKI SPECIFICITY PROTEIN"/>
    <property type="match status" value="1"/>
</dbReference>
<name>A0A524RKK6_9CHRO</name>
<organism evidence="6 7">
    <name type="scientific">Aphanocapsa feldmannii 277cV</name>
    <dbReference type="NCBI Taxonomy" id="2507553"/>
    <lineage>
        <taxon>Bacteria</taxon>
        <taxon>Bacillati</taxon>
        <taxon>Cyanobacteriota</taxon>
        <taxon>Cyanophyceae</taxon>
        <taxon>Oscillatoriophycideae</taxon>
        <taxon>Chroococcales</taxon>
        <taxon>Microcystaceae</taxon>
        <taxon>Aphanocapsa</taxon>
    </lineage>
</organism>
<evidence type="ECO:0000313" key="6">
    <source>
        <dbReference type="EMBL" id="TGG90205.1"/>
    </source>
</evidence>
<feature type="domain" description="Type I restriction modification DNA specificity" evidence="5">
    <location>
        <begin position="11"/>
        <end position="174"/>
    </location>
</feature>
<dbReference type="AlphaFoldDB" id="A0A524RKK6"/>
<proteinExistence type="inferred from homology"/>
<gene>
    <name evidence="6" type="ORF">ERJ67_11200</name>
</gene>
<protein>
    <submittedName>
        <fullName evidence="6">Restriction endonuclease subunit S</fullName>
    </submittedName>
</protein>
<dbReference type="PANTHER" id="PTHR30408:SF12">
    <property type="entry name" value="TYPE I RESTRICTION ENZYME MJAVIII SPECIFICITY SUBUNIT"/>
    <property type="match status" value="1"/>
</dbReference>